<evidence type="ECO:0000256" key="2">
    <source>
        <dbReference type="SAM" id="SignalP"/>
    </source>
</evidence>
<feature type="signal peptide" evidence="2">
    <location>
        <begin position="1"/>
        <end position="49"/>
    </location>
</feature>
<dbReference type="InterPro" id="IPR008966">
    <property type="entry name" value="Adhesion_dom_sf"/>
</dbReference>
<dbReference type="InterPro" id="IPR050263">
    <property type="entry name" value="Bact_Fimbrial_Adh_Pro"/>
</dbReference>
<dbReference type="InterPro" id="IPR036937">
    <property type="entry name" value="Adhesion_dom_fimbrial_sf"/>
</dbReference>
<keyword evidence="1 2" id="KW-0732">Signal</keyword>
<feature type="domain" description="Fimbrial-type adhesion" evidence="3">
    <location>
        <begin position="210"/>
        <end position="346"/>
    </location>
</feature>
<evidence type="ECO:0000313" key="5">
    <source>
        <dbReference type="EMBL" id="RQP71806.1"/>
    </source>
</evidence>
<dbReference type="SUPFAM" id="SSF49401">
    <property type="entry name" value="Bacterial adhesins"/>
    <property type="match status" value="1"/>
</dbReference>
<reference evidence="5 6" key="1">
    <citation type="submission" date="2018-08" db="EMBL/GenBank/DDBJ databases">
        <title>Comparative analysis of Burkholderia isolates from Puerto Rico.</title>
        <authorList>
            <person name="Hall C."/>
            <person name="Sahl J."/>
            <person name="Wagner D."/>
        </authorList>
    </citation>
    <scope>NUCLEOTIDE SEQUENCE [LARGE SCALE GENOMIC DNA]</scope>
    <source>
        <strain evidence="5 6">Bp8964</strain>
    </source>
</reference>
<evidence type="ECO:0000256" key="1">
    <source>
        <dbReference type="ARBA" id="ARBA00022729"/>
    </source>
</evidence>
<dbReference type="PANTHER" id="PTHR33420">
    <property type="entry name" value="FIMBRIAL SUBUNIT ELFA-RELATED"/>
    <property type="match status" value="1"/>
</dbReference>
<evidence type="ECO:0000259" key="3">
    <source>
        <dbReference type="Pfam" id="PF00419"/>
    </source>
</evidence>
<accession>A0AB74CZP1</accession>
<sequence>MGRNQTNGTTNMKMNDLRWTHNRNGTTRRRLMQMLAPCVLLLAAFDAHAECNLVTGQNFPVRNSVALNGTINVPRDVAPGVQLAKFTYTLANPIRYAYCSSAGTVVTDAKLTSTPYLPPDLNKVYPTNVPGIGVKIVADDQDVLPIQWRDSANAGDSWTWLTGSTLSYVFVTTGPVSGGRITAADLPIASFELSGRPWWAVNASGGVDFVTVSCKTPDVSVDMGTVRTVDLKSVGASSTPINFKVAANNCPTRISRIAYQFKAPNGVLDPAAGVIALTKDSTAHGVALKLMDENGSALRFDSQYVLNVPPVSGGSYALPMKAAYYRTGKMISSGSANAILTFTMSYN</sequence>
<organism evidence="5 6">
    <name type="scientific">Burkholderia ubonensis</name>
    <dbReference type="NCBI Taxonomy" id="101571"/>
    <lineage>
        <taxon>Bacteria</taxon>
        <taxon>Pseudomonadati</taxon>
        <taxon>Pseudomonadota</taxon>
        <taxon>Betaproteobacteria</taxon>
        <taxon>Burkholderiales</taxon>
        <taxon>Burkholderiaceae</taxon>
        <taxon>Burkholderia</taxon>
        <taxon>Burkholderia cepacia complex</taxon>
    </lineage>
</organism>
<comment type="caution">
    <text evidence="5">The sequence shown here is derived from an EMBL/GenBank/DDBJ whole genome shotgun (WGS) entry which is preliminary data.</text>
</comment>
<feature type="chain" id="PRO_5044500382" evidence="2">
    <location>
        <begin position="50"/>
        <end position="347"/>
    </location>
</feature>
<protein>
    <submittedName>
        <fullName evidence="5">Type 1 fimbrial protein</fullName>
    </submittedName>
</protein>
<feature type="domain" description="MrkD-like receptor binding" evidence="4">
    <location>
        <begin position="69"/>
        <end position="173"/>
    </location>
</feature>
<dbReference type="EMBL" id="QTNY01000023">
    <property type="protein sequence ID" value="RQP71806.1"/>
    <property type="molecule type" value="Genomic_DNA"/>
</dbReference>
<dbReference type="PANTHER" id="PTHR33420:SF3">
    <property type="entry name" value="FIMBRIAL SUBUNIT ELFA"/>
    <property type="match status" value="1"/>
</dbReference>
<dbReference type="InterPro" id="IPR054160">
    <property type="entry name" value="MrkD_recept-bd"/>
</dbReference>
<evidence type="ECO:0000259" key="4">
    <source>
        <dbReference type="Pfam" id="PF22003"/>
    </source>
</evidence>
<dbReference type="Pfam" id="PF00419">
    <property type="entry name" value="Fimbrial"/>
    <property type="match status" value="1"/>
</dbReference>
<gene>
    <name evidence="5" type="ORF">DF015_27060</name>
</gene>
<dbReference type="Pfam" id="PF22003">
    <property type="entry name" value="MrkDrd"/>
    <property type="match status" value="1"/>
</dbReference>
<dbReference type="GO" id="GO:0009289">
    <property type="term" value="C:pilus"/>
    <property type="evidence" value="ECO:0007669"/>
    <property type="project" value="InterPro"/>
</dbReference>
<dbReference type="GO" id="GO:0043709">
    <property type="term" value="P:cell adhesion involved in single-species biofilm formation"/>
    <property type="evidence" value="ECO:0007669"/>
    <property type="project" value="TreeGrafter"/>
</dbReference>
<name>A0AB74CZP1_9BURK</name>
<dbReference type="InterPro" id="IPR000259">
    <property type="entry name" value="Adhesion_dom_fimbrial"/>
</dbReference>
<dbReference type="Gene3D" id="2.60.40.3310">
    <property type="match status" value="1"/>
</dbReference>
<dbReference type="Gene3D" id="2.60.40.1090">
    <property type="entry name" value="Fimbrial-type adhesion domain"/>
    <property type="match status" value="1"/>
</dbReference>
<evidence type="ECO:0000313" key="6">
    <source>
        <dbReference type="Proteomes" id="UP000273734"/>
    </source>
</evidence>
<proteinExistence type="predicted"/>
<dbReference type="AlphaFoldDB" id="A0AB74CZP1"/>
<dbReference type="Proteomes" id="UP000273734">
    <property type="component" value="Unassembled WGS sequence"/>
</dbReference>